<feature type="region of interest" description="Disordered" evidence="1">
    <location>
        <begin position="1"/>
        <end position="21"/>
    </location>
</feature>
<evidence type="ECO:0000256" key="1">
    <source>
        <dbReference type="SAM" id="MobiDB-lite"/>
    </source>
</evidence>
<reference evidence="2" key="1">
    <citation type="submission" date="2023-01" db="EMBL/GenBank/DDBJ databases">
        <title>Exophiala dermititidis isolated from Cystic Fibrosis Patient.</title>
        <authorList>
            <person name="Kurbessoian T."/>
            <person name="Crocker A."/>
            <person name="Murante D."/>
            <person name="Hogan D.A."/>
            <person name="Stajich J.E."/>
        </authorList>
    </citation>
    <scope>NUCLEOTIDE SEQUENCE</scope>
    <source>
        <strain evidence="2">Ex8</strain>
    </source>
</reference>
<name>A0AAN6IRN6_EXODE</name>
<feature type="region of interest" description="Disordered" evidence="1">
    <location>
        <begin position="58"/>
        <end position="107"/>
    </location>
</feature>
<dbReference type="PANTHER" id="PTHR37540:SF5">
    <property type="entry name" value="TRANSCRIPTION FACTOR DOMAIN-CONTAINING PROTEIN"/>
    <property type="match status" value="1"/>
</dbReference>
<dbReference type="PANTHER" id="PTHR37540">
    <property type="entry name" value="TRANSCRIPTION FACTOR (ACR-2), PUTATIVE-RELATED-RELATED"/>
    <property type="match status" value="1"/>
</dbReference>
<evidence type="ECO:0000313" key="2">
    <source>
        <dbReference type="EMBL" id="KAJ8988844.1"/>
    </source>
</evidence>
<feature type="compositionally biased region" description="Low complexity" evidence="1">
    <location>
        <begin position="85"/>
        <end position="99"/>
    </location>
</feature>
<evidence type="ECO:0000313" key="3">
    <source>
        <dbReference type="Proteomes" id="UP001161757"/>
    </source>
</evidence>
<dbReference type="AlphaFoldDB" id="A0AAN6IRN6"/>
<gene>
    <name evidence="2" type="ORF">HRR80_007050</name>
</gene>
<dbReference type="EMBL" id="JAJGCB010000016">
    <property type="protein sequence ID" value="KAJ8988844.1"/>
    <property type="molecule type" value="Genomic_DNA"/>
</dbReference>
<organism evidence="2 3">
    <name type="scientific">Exophiala dermatitidis</name>
    <name type="common">Black yeast-like fungus</name>
    <name type="synonym">Wangiella dermatitidis</name>
    <dbReference type="NCBI Taxonomy" id="5970"/>
    <lineage>
        <taxon>Eukaryota</taxon>
        <taxon>Fungi</taxon>
        <taxon>Dikarya</taxon>
        <taxon>Ascomycota</taxon>
        <taxon>Pezizomycotina</taxon>
        <taxon>Eurotiomycetes</taxon>
        <taxon>Chaetothyriomycetidae</taxon>
        <taxon>Chaetothyriales</taxon>
        <taxon>Herpotrichiellaceae</taxon>
        <taxon>Exophiala</taxon>
    </lineage>
</organism>
<accession>A0AAN6IRN6</accession>
<feature type="compositionally biased region" description="Basic and acidic residues" evidence="1">
    <location>
        <begin position="64"/>
        <end position="82"/>
    </location>
</feature>
<sequence>MRDSSHGSDPAPVPKPAAASVSCSAPVVKFTFVNQAEDLDSLTTRKIVNQEQRHVIRSHVMKSVRQEELAKGKKRSTGREQPKTSNSNKSRSSSNDSVSLLKNESPAAVTTAIKKERQEHEPNLLTIDHKSRSRGAVGISAGALTMMYMPAVHELDPFYTLPCNSLGHQSLERLLRYCFDVLLPLTFSVETKQPRERLVRQGMVLQSKISNPATFLGFMATAAAHRAIFHGNHKDLAPSSQNHDDLITDTDYQKVKHEAVMAVRKKIQRRDQIDHSMIDACFGLIATATVVGNFEEAMMHLKGIKQIMTLVDVGPQSLLWLPLSNVKVAVGLMSHPLLPLPWPRRPIPQDIAEAYHPIS</sequence>
<dbReference type="Proteomes" id="UP001161757">
    <property type="component" value="Unassembled WGS sequence"/>
</dbReference>
<protein>
    <submittedName>
        <fullName evidence="2">Uncharacterized protein</fullName>
    </submittedName>
</protein>
<proteinExistence type="predicted"/>
<comment type="caution">
    <text evidence="2">The sequence shown here is derived from an EMBL/GenBank/DDBJ whole genome shotgun (WGS) entry which is preliminary data.</text>
</comment>